<feature type="transmembrane region" description="Helical" evidence="8">
    <location>
        <begin position="70"/>
        <end position="89"/>
    </location>
</feature>
<evidence type="ECO:0000256" key="1">
    <source>
        <dbReference type="ARBA" id="ARBA00004651"/>
    </source>
</evidence>
<sequence length="606" mass="65304">MPALDGLRALAVMAVIVYHADAAWLPGGYLGVEVFFAISGYLITALLITEFDRTDRIDFVDFWKRRAKRLLPALAVLLIGVALLAMFTARDALGSLWGQSVAASTYVMNWSLIATEQSYFESFGRPPLLQHLWSLAIEEQFYLLMPTLFLAGRRLLGRRITLGVVLAGIVASVALMWTGFDPTVDPSRLYYGTDTRAAGILVGVAMAMVWRPWVAGGPLTERLRASAWPDIAGVVGLLVIGHQLWTLGAYDARLYRGGFLLIAIATVAVVAAVANPGSLVAVPLSAKPLRWIGQRSYGLYLWHWPVFMVLRPGVDTIVSEPWLTVLRLSATVALAELSFTFIERPVREGRFGQQVIALFRSAPETPALRRGVAIVAISGVSLFAVGNVQLARQSPAAAAPIELATTDGTTPSYIPKGVRGGVMVAEHVDGPPTPLSTEEPAGEPVVDPDTLPAYDFPQVFVVGDSVMVGAAEQVETLDGVVMDARIGRQWHELLEMPEVDPGPDDAVVIHLGNNGAVTTDTLDAVLERFADAGRVVLVTVRVPRPWESQVNRALSGATGRYPNTVLADWQGASDGTPNWFGGDGVHLTQSGAKALRDTIAYALRVD</sequence>
<dbReference type="RefSeq" id="WP_164710910.1">
    <property type="nucleotide sequence ID" value="NZ_CP031165.1"/>
</dbReference>
<dbReference type="InterPro" id="IPR050879">
    <property type="entry name" value="Acyltransferase_3"/>
</dbReference>
<accession>A0A346Y471</accession>
<keyword evidence="2" id="KW-1003">Cell membrane</keyword>
<keyword evidence="11" id="KW-1185">Reference proteome</keyword>
<dbReference type="PANTHER" id="PTHR23028:SF53">
    <property type="entry name" value="ACYL_TRANSF_3 DOMAIN-CONTAINING PROTEIN"/>
    <property type="match status" value="1"/>
</dbReference>
<comment type="subcellular location">
    <subcellularLocation>
        <location evidence="1">Cell membrane</location>
        <topology evidence="1">Multi-pass membrane protein</topology>
    </subcellularLocation>
</comment>
<dbReference type="PANTHER" id="PTHR23028">
    <property type="entry name" value="ACETYLTRANSFERASE"/>
    <property type="match status" value="1"/>
</dbReference>
<feature type="transmembrane region" description="Helical" evidence="8">
    <location>
        <begin position="197"/>
        <end position="215"/>
    </location>
</feature>
<evidence type="ECO:0000259" key="9">
    <source>
        <dbReference type="Pfam" id="PF01757"/>
    </source>
</evidence>
<keyword evidence="7 10" id="KW-0012">Acyltransferase</keyword>
<organism evidence="10 11">
    <name type="scientific">Euzebya pacifica</name>
    <dbReference type="NCBI Taxonomy" id="1608957"/>
    <lineage>
        <taxon>Bacteria</taxon>
        <taxon>Bacillati</taxon>
        <taxon>Actinomycetota</taxon>
        <taxon>Nitriliruptoria</taxon>
        <taxon>Euzebyales</taxon>
    </lineage>
</organism>
<dbReference type="Gene3D" id="3.40.50.1110">
    <property type="entry name" value="SGNH hydrolase"/>
    <property type="match status" value="1"/>
</dbReference>
<reference evidence="10 11" key="1">
    <citation type="submission" date="2018-09" db="EMBL/GenBank/DDBJ databases">
        <title>Complete genome sequence of Euzebya sp. DY32-46 isolated from seawater of Pacific Ocean.</title>
        <authorList>
            <person name="Xu L."/>
            <person name="Wu Y.-H."/>
            <person name="Xu X.-W."/>
        </authorList>
    </citation>
    <scope>NUCLEOTIDE SEQUENCE [LARGE SCALE GENOMIC DNA]</scope>
    <source>
        <strain evidence="10 11">DY32-46</strain>
    </source>
</reference>
<keyword evidence="3 10" id="KW-0808">Transferase</keyword>
<evidence type="ECO:0000256" key="4">
    <source>
        <dbReference type="ARBA" id="ARBA00022692"/>
    </source>
</evidence>
<evidence type="ECO:0000256" key="8">
    <source>
        <dbReference type="SAM" id="Phobius"/>
    </source>
</evidence>
<evidence type="ECO:0000256" key="7">
    <source>
        <dbReference type="ARBA" id="ARBA00023315"/>
    </source>
</evidence>
<evidence type="ECO:0000256" key="3">
    <source>
        <dbReference type="ARBA" id="ARBA00022679"/>
    </source>
</evidence>
<dbReference type="EMBL" id="CP031165">
    <property type="protein sequence ID" value="AXV09268.1"/>
    <property type="molecule type" value="Genomic_DNA"/>
</dbReference>
<gene>
    <name evidence="10" type="ORF">DVS28_a4607</name>
</gene>
<dbReference type="Proteomes" id="UP000264006">
    <property type="component" value="Chromosome"/>
</dbReference>
<feature type="transmembrane region" description="Helical" evidence="8">
    <location>
        <begin position="257"/>
        <end position="285"/>
    </location>
</feature>
<dbReference type="SUPFAM" id="SSF52266">
    <property type="entry name" value="SGNH hydrolase"/>
    <property type="match status" value="1"/>
</dbReference>
<feature type="domain" description="Acyltransferase 3" evidence="9">
    <location>
        <begin position="3"/>
        <end position="335"/>
    </location>
</feature>
<proteinExistence type="predicted"/>
<keyword evidence="5 8" id="KW-1133">Transmembrane helix</keyword>
<feature type="transmembrane region" description="Helical" evidence="8">
    <location>
        <begin position="160"/>
        <end position="177"/>
    </location>
</feature>
<evidence type="ECO:0000256" key="6">
    <source>
        <dbReference type="ARBA" id="ARBA00023136"/>
    </source>
</evidence>
<dbReference type="AlphaFoldDB" id="A0A346Y471"/>
<dbReference type="InterPro" id="IPR002656">
    <property type="entry name" value="Acyl_transf_3_dom"/>
</dbReference>
<evidence type="ECO:0000256" key="5">
    <source>
        <dbReference type="ARBA" id="ARBA00022989"/>
    </source>
</evidence>
<feature type="transmembrane region" description="Helical" evidence="8">
    <location>
        <begin position="32"/>
        <end position="49"/>
    </location>
</feature>
<dbReference type="GO" id="GO:0016747">
    <property type="term" value="F:acyltransferase activity, transferring groups other than amino-acyl groups"/>
    <property type="evidence" value="ECO:0007669"/>
    <property type="project" value="InterPro"/>
</dbReference>
<protein>
    <submittedName>
        <fullName evidence="10">Acyltransferase family protein</fullName>
    </submittedName>
</protein>
<keyword evidence="4 8" id="KW-0812">Transmembrane</keyword>
<evidence type="ECO:0000313" key="10">
    <source>
        <dbReference type="EMBL" id="AXV09268.1"/>
    </source>
</evidence>
<feature type="transmembrane region" description="Helical" evidence="8">
    <location>
        <begin position="227"/>
        <end position="245"/>
    </location>
</feature>
<dbReference type="InterPro" id="IPR036514">
    <property type="entry name" value="SGNH_hydro_sf"/>
</dbReference>
<dbReference type="Pfam" id="PF01757">
    <property type="entry name" value="Acyl_transf_3"/>
    <property type="match status" value="1"/>
</dbReference>
<dbReference type="GO" id="GO:0009103">
    <property type="term" value="P:lipopolysaccharide biosynthetic process"/>
    <property type="evidence" value="ECO:0007669"/>
    <property type="project" value="TreeGrafter"/>
</dbReference>
<evidence type="ECO:0000256" key="2">
    <source>
        <dbReference type="ARBA" id="ARBA00022475"/>
    </source>
</evidence>
<name>A0A346Y471_9ACTN</name>
<dbReference type="GO" id="GO:0005886">
    <property type="term" value="C:plasma membrane"/>
    <property type="evidence" value="ECO:0007669"/>
    <property type="project" value="UniProtKB-SubCell"/>
</dbReference>
<dbReference type="KEGG" id="euz:DVS28_a4607"/>
<evidence type="ECO:0000313" key="11">
    <source>
        <dbReference type="Proteomes" id="UP000264006"/>
    </source>
</evidence>
<keyword evidence="6 8" id="KW-0472">Membrane</keyword>